<evidence type="ECO:0000313" key="12">
    <source>
        <dbReference type="EMBL" id="GAY74552.1"/>
    </source>
</evidence>
<feature type="region of interest" description="Disordered" evidence="9">
    <location>
        <begin position="210"/>
        <end position="232"/>
    </location>
</feature>
<keyword evidence="5 10" id="KW-1133">Transmembrane helix</keyword>
<evidence type="ECO:0000256" key="5">
    <source>
        <dbReference type="ARBA" id="ARBA00022989"/>
    </source>
</evidence>
<keyword evidence="6 10" id="KW-0472">Membrane</keyword>
<dbReference type="InterPro" id="IPR052205">
    <property type="entry name" value="FliO/MopB"/>
</dbReference>
<comment type="subcellular location">
    <subcellularLocation>
        <location evidence="1">Bacterial flagellum basal body</location>
    </subcellularLocation>
    <subcellularLocation>
        <location evidence="2">Cell membrane</location>
    </subcellularLocation>
</comment>
<comment type="caution">
    <text evidence="12">The sequence shown here is derived from an EMBL/GenBank/DDBJ whole genome shotgun (WGS) entry which is preliminary data.</text>
</comment>
<protein>
    <submittedName>
        <fullName evidence="12">Flagellar biosynthesis protein FliZ</fullName>
    </submittedName>
</protein>
<keyword evidence="3" id="KW-1003">Cell membrane</keyword>
<feature type="signal peptide" evidence="11">
    <location>
        <begin position="1"/>
        <end position="29"/>
    </location>
</feature>
<dbReference type="GO" id="GO:0005886">
    <property type="term" value="C:plasma membrane"/>
    <property type="evidence" value="ECO:0007669"/>
    <property type="project" value="UniProtKB-SubCell"/>
</dbReference>
<evidence type="ECO:0000256" key="6">
    <source>
        <dbReference type="ARBA" id="ARBA00023136"/>
    </source>
</evidence>
<proteinExistence type="inferred from homology"/>
<keyword evidence="12" id="KW-0969">Cilium</keyword>
<feature type="compositionally biased region" description="Basic and acidic residues" evidence="9">
    <location>
        <begin position="218"/>
        <end position="232"/>
    </location>
</feature>
<keyword evidence="12" id="KW-0282">Flagellum</keyword>
<evidence type="ECO:0000256" key="3">
    <source>
        <dbReference type="ARBA" id="ARBA00022475"/>
    </source>
</evidence>
<evidence type="ECO:0000256" key="9">
    <source>
        <dbReference type="SAM" id="MobiDB-lite"/>
    </source>
</evidence>
<feature type="chain" id="PRO_5021285517" evidence="11">
    <location>
        <begin position="30"/>
        <end position="232"/>
    </location>
</feature>
<feature type="region of interest" description="Disordered" evidence="9">
    <location>
        <begin position="43"/>
        <end position="67"/>
    </location>
</feature>
<dbReference type="InterPro" id="IPR022781">
    <property type="entry name" value="Flagellar_biosynth_FliO"/>
</dbReference>
<evidence type="ECO:0000256" key="4">
    <source>
        <dbReference type="ARBA" id="ARBA00022692"/>
    </source>
</evidence>
<evidence type="ECO:0000256" key="7">
    <source>
        <dbReference type="ARBA" id="ARBA00023143"/>
    </source>
</evidence>
<dbReference type="PANTHER" id="PTHR38766:SF1">
    <property type="entry name" value="FLAGELLAR PROTEIN FLIO"/>
    <property type="match status" value="1"/>
</dbReference>
<feature type="compositionally biased region" description="Basic and acidic residues" evidence="9">
    <location>
        <begin position="48"/>
        <end position="58"/>
    </location>
</feature>
<name>A0A4Y1Z6A0_9BACL</name>
<dbReference type="AlphaFoldDB" id="A0A4Y1Z6A0"/>
<dbReference type="PROSITE" id="PS51257">
    <property type="entry name" value="PROKAR_LIPOPROTEIN"/>
    <property type="match status" value="1"/>
</dbReference>
<keyword evidence="12" id="KW-0966">Cell projection</keyword>
<reference evidence="12 13" key="1">
    <citation type="submission" date="2017-11" db="EMBL/GenBank/DDBJ databases">
        <title>Draft Genome Sequence of Sporolactobacillus inulinus NBRC 111894 Isolated from Koso, a Japanese Sugar-Vegetable Fermented Beverage.</title>
        <authorList>
            <person name="Chiou T.Y."/>
            <person name="Oshima K."/>
            <person name="Suda W."/>
            <person name="Hattori M."/>
            <person name="Takahashi T."/>
        </authorList>
    </citation>
    <scope>NUCLEOTIDE SEQUENCE [LARGE SCALE GENOMIC DNA]</scope>
    <source>
        <strain evidence="12 13">NBRC111894</strain>
    </source>
</reference>
<sequence>MKSSFSIKRVVAVFLIVLLSFGCSSVVYADSENGTVADWIKENQQSQEKQKTPSKNEKNGASTQKAQTDSSGSVTMFVTFIKLIVALLVVLALIYLLYHLVVKRSKRFAQVSALKNMGGVSLGANRSVQLVQIGNEVLVVGVGESVQLLKEIKDPEAIKSLLTRESDQTTPVEEQVLKALKWTSDHAFHRPSSRPEKDKQAAAPEVLRQQLNAANQERSSRLRDMLRKVVGK</sequence>
<dbReference type="RefSeq" id="WP_262391930.1">
    <property type="nucleotide sequence ID" value="NZ_BEXB01000001.1"/>
</dbReference>
<organism evidence="12 13">
    <name type="scientific">Sporolactobacillus inulinus</name>
    <dbReference type="NCBI Taxonomy" id="2078"/>
    <lineage>
        <taxon>Bacteria</taxon>
        <taxon>Bacillati</taxon>
        <taxon>Bacillota</taxon>
        <taxon>Bacilli</taxon>
        <taxon>Bacillales</taxon>
        <taxon>Sporolactobacillaceae</taxon>
        <taxon>Sporolactobacillus</taxon>
    </lineage>
</organism>
<comment type="similarity">
    <text evidence="8">Belongs to the FliO/MopB family.</text>
</comment>
<feature type="transmembrane region" description="Helical" evidence="10">
    <location>
        <begin position="74"/>
        <end position="98"/>
    </location>
</feature>
<keyword evidence="4 10" id="KW-0812">Transmembrane</keyword>
<gene>
    <name evidence="12" type="ORF">NBRC111894_106</name>
</gene>
<keyword evidence="11" id="KW-0732">Signal</keyword>
<evidence type="ECO:0000256" key="8">
    <source>
        <dbReference type="ARBA" id="ARBA00037937"/>
    </source>
</evidence>
<dbReference type="Pfam" id="PF04347">
    <property type="entry name" value="FliO"/>
    <property type="match status" value="1"/>
</dbReference>
<accession>A0A4Y1Z6A0</accession>
<dbReference type="EMBL" id="BEXB01000001">
    <property type="protein sequence ID" value="GAY74552.1"/>
    <property type="molecule type" value="Genomic_DNA"/>
</dbReference>
<keyword evidence="7" id="KW-0975">Bacterial flagellum</keyword>
<dbReference type="PANTHER" id="PTHR38766">
    <property type="entry name" value="FLAGELLAR PROTEIN FLIO"/>
    <property type="match status" value="1"/>
</dbReference>
<dbReference type="Proteomes" id="UP000319716">
    <property type="component" value="Unassembled WGS sequence"/>
</dbReference>
<evidence type="ECO:0000313" key="13">
    <source>
        <dbReference type="Proteomes" id="UP000319716"/>
    </source>
</evidence>
<dbReference type="GO" id="GO:0044781">
    <property type="term" value="P:bacterial-type flagellum organization"/>
    <property type="evidence" value="ECO:0007669"/>
    <property type="project" value="InterPro"/>
</dbReference>
<evidence type="ECO:0000256" key="11">
    <source>
        <dbReference type="SAM" id="SignalP"/>
    </source>
</evidence>
<evidence type="ECO:0000256" key="10">
    <source>
        <dbReference type="SAM" id="Phobius"/>
    </source>
</evidence>
<evidence type="ECO:0000256" key="2">
    <source>
        <dbReference type="ARBA" id="ARBA00004236"/>
    </source>
</evidence>
<evidence type="ECO:0000256" key="1">
    <source>
        <dbReference type="ARBA" id="ARBA00004117"/>
    </source>
</evidence>
<dbReference type="GO" id="GO:0009425">
    <property type="term" value="C:bacterial-type flagellum basal body"/>
    <property type="evidence" value="ECO:0007669"/>
    <property type="project" value="UniProtKB-SubCell"/>
</dbReference>